<dbReference type="Proteomes" id="UP000827872">
    <property type="component" value="Linkage Group LG05"/>
</dbReference>
<organism evidence="1 2">
    <name type="scientific">Sphaerodactylus townsendi</name>
    <dbReference type="NCBI Taxonomy" id="933632"/>
    <lineage>
        <taxon>Eukaryota</taxon>
        <taxon>Metazoa</taxon>
        <taxon>Chordata</taxon>
        <taxon>Craniata</taxon>
        <taxon>Vertebrata</taxon>
        <taxon>Euteleostomi</taxon>
        <taxon>Lepidosauria</taxon>
        <taxon>Squamata</taxon>
        <taxon>Bifurcata</taxon>
        <taxon>Gekkota</taxon>
        <taxon>Sphaerodactylidae</taxon>
        <taxon>Sphaerodactylus</taxon>
    </lineage>
</organism>
<keyword evidence="2" id="KW-1185">Reference proteome</keyword>
<sequence length="101" mass="10896">MSGAGSEADMYLDVEKRSRVISLLLEPDYGQRAQGLSHSFLDIAALSIRTVCIPQRAAVQFGMPHPMGLIFHCLCVTLEEGSAAGRVRGGRKENSGHLSPK</sequence>
<evidence type="ECO:0000313" key="1">
    <source>
        <dbReference type="EMBL" id="KAH7999101.1"/>
    </source>
</evidence>
<evidence type="ECO:0000313" key="2">
    <source>
        <dbReference type="Proteomes" id="UP000827872"/>
    </source>
</evidence>
<comment type="caution">
    <text evidence="1">The sequence shown here is derived from an EMBL/GenBank/DDBJ whole genome shotgun (WGS) entry which is preliminary data.</text>
</comment>
<accession>A0ACB8F1V8</accession>
<name>A0ACB8F1V8_9SAUR</name>
<proteinExistence type="predicted"/>
<protein>
    <submittedName>
        <fullName evidence="1">Uncharacterized protein</fullName>
    </submittedName>
</protein>
<gene>
    <name evidence="1" type="ORF">K3G42_005172</name>
</gene>
<dbReference type="EMBL" id="CM037618">
    <property type="protein sequence ID" value="KAH7999101.1"/>
    <property type="molecule type" value="Genomic_DNA"/>
</dbReference>
<reference evidence="1" key="1">
    <citation type="submission" date="2021-08" db="EMBL/GenBank/DDBJ databases">
        <title>The first chromosome-level gecko genome reveals the dynamic sex chromosomes of Neotropical dwarf geckos (Sphaerodactylidae: Sphaerodactylus).</title>
        <authorList>
            <person name="Pinto B.J."/>
            <person name="Keating S.E."/>
            <person name="Gamble T."/>
        </authorList>
    </citation>
    <scope>NUCLEOTIDE SEQUENCE</scope>
    <source>
        <strain evidence="1">TG3544</strain>
    </source>
</reference>